<evidence type="ECO:0000259" key="18">
    <source>
        <dbReference type="PROSITE" id="PS50112"/>
    </source>
</evidence>
<keyword evidence="13 15" id="KW-0472">Membrane</keyword>
<evidence type="ECO:0000256" key="8">
    <source>
        <dbReference type="ARBA" id="ARBA00022777"/>
    </source>
</evidence>
<proteinExistence type="predicted"/>
<evidence type="ECO:0000256" key="2">
    <source>
        <dbReference type="ARBA" id="ARBA00004370"/>
    </source>
</evidence>
<dbReference type="InterPro" id="IPR003594">
    <property type="entry name" value="HATPase_dom"/>
</dbReference>
<dbReference type="PROSITE" id="PS51257">
    <property type="entry name" value="PROKAR_LIPOPROTEIN"/>
    <property type="match status" value="1"/>
</dbReference>
<dbReference type="Pfam" id="PF00512">
    <property type="entry name" value="HisKA"/>
    <property type="match status" value="1"/>
</dbReference>
<dbReference type="Gene3D" id="3.30.450.20">
    <property type="entry name" value="PAS domain"/>
    <property type="match status" value="1"/>
</dbReference>
<comment type="subcellular location">
    <subcellularLocation>
        <location evidence="2">Membrane</location>
    </subcellularLocation>
</comment>
<dbReference type="SMART" id="SM00388">
    <property type="entry name" value="HisKA"/>
    <property type="match status" value="1"/>
</dbReference>
<accession>A0AAP7DF90</accession>
<dbReference type="PANTHER" id="PTHR43047">
    <property type="entry name" value="TWO-COMPONENT HISTIDINE PROTEIN KINASE"/>
    <property type="match status" value="1"/>
</dbReference>
<dbReference type="SMART" id="SM00086">
    <property type="entry name" value="PAC"/>
    <property type="match status" value="1"/>
</dbReference>
<dbReference type="GO" id="GO:0005524">
    <property type="term" value="F:ATP binding"/>
    <property type="evidence" value="ECO:0007669"/>
    <property type="project" value="UniProtKB-KW"/>
</dbReference>
<protein>
    <recommendedName>
        <fullName evidence="3">histidine kinase</fullName>
        <ecNumber evidence="3">2.7.13.3</ecNumber>
    </recommendedName>
</protein>
<dbReference type="PRINTS" id="PR00344">
    <property type="entry name" value="BCTRLSENSOR"/>
</dbReference>
<keyword evidence="12" id="KW-0902">Two-component regulatory system</keyword>
<dbReference type="Pfam" id="PF00072">
    <property type="entry name" value="Response_reg"/>
    <property type="match status" value="1"/>
</dbReference>
<dbReference type="SMART" id="SM00387">
    <property type="entry name" value="HATPase_c"/>
    <property type="match status" value="1"/>
</dbReference>
<evidence type="ECO:0000259" key="19">
    <source>
        <dbReference type="PROSITE" id="PS50113"/>
    </source>
</evidence>
<dbReference type="Gene3D" id="3.30.565.10">
    <property type="entry name" value="Histidine kinase-like ATPase, C-terminal domain"/>
    <property type="match status" value="1"/>
</dbReference>
<dbReference type="InterPro" id="IPR036890">
    <property type="entry name" value="HATPase_C_sf"/>
</dbReference>
<gene>
    <name evidence="20" type="ORF">F0238_18215</name>
</gene>
<dbReference type="CDD" id="cd16922">
    <property type="entry name" value="HATPase_EvgS-ArcB-TorS-like"/>
    <property type="match status" value="1"/>
</dbReference>
<dbReference type="CDD" id="cd00082">
    <property type="entry name" value="HisKA"/>
    <property type="match status" value="1"/>
</dbReference>
<evidence type="ECO:0000256" key="14">
    <source>
        <dbReference type="PROSITE-ProRule" id="PRU00169"/>
    </source>
</evidence>
<dbReference type="Gene3D" id="1.10.287.130">
    <property type="match status" value="1"/>
</dbReference>
<dbReference type="PROSITE" id="PS50113">
    <property type="entry name" value="PAC"/>
    <property type="match status" value="1"/>
</dbReference>
<feature type="domain" description="Response regulatory" evidence="17">
    <location>
        <begin position="685"/>
        <end position="801"/>
    </location>
</feature>
<dbReference type="InterPro" id="IPR036097">
    <property type="entry name" value="HisK_dim/P_sf"/>
</dbReference>
<feature type="domain" description="PAS" evidence="18">
    <location>
        <begin position="299"/>
        <end position="370"/>
    </location>
</feature>
<evidence type="ECO:0000256" key="5">
    <source>
        <dbReference type="ARBA" id="ARBA00022679"/>
    </source>
</evidence>
<dbReference type="GO" id="GO:0016787">
    <property type="term" value="F:hydrolase activity"/>
    <property type="evidence" value="ECO:0007669"/>
    <property type="project" value="UniProtKB-KW"/>
</dbReference>
<dbReference type="SUPFAM" id="SSF55785">
    <property type="entry name" value="PYP-like sensor domain (PAS domain)"/>
    <property type="match status" value="1"/>
</dbReference>
<evidence type="ECO:0000256" key="1">
    <source>
        <dbReference type="ARBA" id="ARBA00000085"/>
    </source>
</evidence>
<dbReference type="FunFam" id="1.10.287.130:FF:000004">
    <property type="entry name" value="Ethylene receptor 1"/>
    <property type="match status" value="1"/>
</dbReference>
<dbReference type="Pfam" id="PF02518">
    <property type="entry name" value="HATPase_c"/>
    <property type="match status" value="1"/>
</dbReference>
<keyword evidence="10" id="KW-0067">ATP-binding</keyword>
<evidence type="ECO:0000259" key="17">
    <source>
        <dbReference type="PROSITE" id="PS50110"/>
    </source>
</evidence>
<evidence type="ECO:0000259" key="16">
    <source>
        <dbReference type="PROSITE" id="PS50109"/>
    </source>
</evidence>
<dbReference type="Pfam" id="PF13426">
    <property type="entry name" value="PAS_9"/>
    <property type="match status" value="1"/>
</dbReference>
<dbReference type="InterPro" id="IPR001610">
    <property type="entry name" value="PAC"/>
</dbReference>
<dbReference type="InterPro" id="IPR003661">
    <property type="entry name" value="HisK_dim/P_dom"/>
</dbReference>
<keyword evidence="9" id="KW-0378">Hydrolase</keyword>
<evidence type="ECO:0000256" key="7">
    <source>
        <dbReference type="ARBA" id="ARBA00022741"/>
    </source>
</evidence>
<feature type="domain" description="Histidine kinase" evidence="16">
    <location>
        <begin position="443"/>
        <end position="663"/>
    </location>
</feature>
<feature type="transmembrane region" description="Helical" evidence="15">
    <location>
        <begin position="245"/>
        <end position="268"/>
    </location>
</feature>
<reference evidence="20 21" key="1">
    <citation type="submission" date="2019-09" db="EMBL/GenBank/DDBJ databases">
        <title>Draft genome sequencing and comparative genomics of hatchery-associated Vibrios.</title>
        <authorList>
            <person name="Kehlet-Delgado H."/>
            <person name="Mueller R.S."/>
        </authorList>
    </citation>
    <scope>NUCLEOTIDE SEQUENCE [LARGE SCALE GENOMIC DNA]</scope>
    <source>
        <strain evidence="20 21">09-121-3</strain>
    </source>
</reference>
<dbReference type="AlphaFoldDB" id="A0AAP7DF90"/>
<evidence type="ECO:0000256" key="10">
    <source>
        <dbReference type="ARBA" id="ARBA00022840"/>
    </source>
</evidence>
<dbReference type="PROSITE" id="PS50112">
    <property type="entry name" value="PAS"/>
    <property type="match status" value="1"/>
</dbReference>
<evidence type="ECO:0000256" key="6">
    <source>
        <dbReference type="ARBA" id="ARBA00022692"/>
    </source>
</evidence>
<dbReference type="CDD" id="cd17546">
    <property type="entry name" value="REC_hyHK_CKI1_RcsC-like"/>
    <property type="match status" value="1"/>
</dbReference>
<dbReference type="EMBL" id="VTXP01000010">
    <property type="protein sequence ID" value="NOJ24667.1"/>
    <property type="molecule type" value="Genomic_DNA"/>
</dbReference>
<feature type="domain" description="PAC" evidence="19">
    <location>
        <begin position="371"/>
        <end position="425"/>
    </location>
</feature>
<keyword evidence="6 15" id="KW-0812">Transmembrane</keyword>
<dbReference type="FunFam" id="3.30.565.10:FF:000010">
    <property type="entry name" value="Sensor histidine kinase RcsC"/>
    <property type="match status" value="1"/>
</dbReference>
<dbReference type="SUPFAM" id="SSF55874">
    <property type="entry name" value="ATPase domain of HSP90 chaperone/DNA topoisomerase II/histidine kinase"/>
    <property type="match status" value="1"/>
</dbReference>
<dbReference type="PROSITE" id="PS50109">
    <property type="entry name" value="HIS_KIN"/>
    <property type="match status" value="1"/>
</dbReference>
<dbReference type="NCBIfam" id="TIGR00229">
    <property type="entry name" value="sensory_box"/>
    <property type="match status" value="1"/>
</dbReference>
<dbReference type="RefSeq" id="WP_171353370.1">
    <property type="nucleotide sequence ID" value="NZ_VTXP01000010.1"/>
</dbReference>
<evidence type="ECO:0000256" key="11">
    <source>
        <dbReference type="ARBA" id="ARBA00022989"/>
    </source>
</evidence>
<sequence length="812" mass="90820">MLKFDKKNGMHLFSLFLIVGACVFMLASFAFVQHQARETAQVLISESLKGKFVAIERYVFEFLKLHEQRLERVTSHPVTKGAVLEGVDDQSAFKDQLELLKSSGATADINIYDFSGGKVYQETTLPDVVYTFITTGIENESLMEKPSYSLYENDGRDYLLLSSPILYNGYAEGLGVYVTPLDESKFFESLGTDSMHWFGIAQNRLNWNMQAPNNWKMDMFPIEGTDLSLLYSVSPQLVIDAEANLTGSLLVGMLIATSMTLVVMFIFGRRILVSPFRKLAESEQQLYEQSESLKIREAESARLARVVKHMRDAVVFTDLDSKVTWVNGAFERLTGYSLSEMIGKKPGDVLQGVDTDKRTTRKIRELIDRREPGFFELLNYNKEGESYWIEIALTPLYSTHGQIEGFMAVERDITQRVELEESLKIKAVEAEAANIAKSQFLAAMSHELRTPMNGILGVGDLLKNTTLNEEQQEYVDTFLGSGKHMLNVLNDILDFSKIEAGKLELEKVEFLLKDVVARLTRLYEPLCADKHLEFKCEYSQSCDRALVADETRILQILQNLLSNALKFTSEGGITLSLDVVEQSHRIELHIDVSDTGIGISPEKQSAIFDPFSQAESDTTRRFGGTGLGLSITRDLVKAMNGTVDLSSEVGKGSQFTIVVPVGLKKVCQGSDKQERLSAFDGTGLSVLIAEDTRVNALVLGKFLKNKGFEYEVVENGELAVERVQHQHFDCVLMDNHMPVMDGMKATRAIMKLDLPNPPVIIGCTADAFEQTRERMISEGCTDVITKPISSDKLDEVFHATLKPLEANAMREA</sequence>
<feature type="modified residue" description="4-aspartylphosphate" evidence="14">
    <location>
        <position position="734"/>
    </location>
</feature>
<dbReference type="InterPro" id="IPR000700">
    <property type="entry name" value="PAS-assoc_C"/>
</dbReference>
<keyword evidence="5" id="KW-0808">Transferase</keyword>
<comment type="caution">
    <text evidence="20">The sequence shown here is derived from an EMBL/GenBank/DDBJ whole genome shotgun (WGS) entry which is preliminary data.</text>
</comment>
<dbReference type="InterPro" id="IPR004358">
    <property type="entry name" value="Sig_transdc_His_kin-like_C"/>
</dbReference>
<organism evidence="20 21">
    <name type="scientific">Vibrio coralliilyticus</name>
    <dbReference type="NCBI Taxonomy" id="190893"/>
    <lineage>
        <taxon>Bacteria</taxon>
        <taxon>Pseudomonadati</taxon>
        <taxon>Pseudomonadota</taxon>
        <taxon>Gammaproteobacteria</taxon>
        <taxon>Vibrionales</taxon>
        <taxon>Vibrionaceae</taxon>
        <taxon>Vibrio</taxon>
    </lineage>
</organism>
<dbReference type="EC" id="2.7.13.3" evidence="3"/>
<evidence type="ECO:0000256" key="3">
    <source>
        <dbReference type="ARBA" id="ARBA00012438"/>
    </source>
</evidence>
<dbReference type="SMART" id="SM00091">
    <property type="entry name" value="PAS"/>
    <property type="match status" value="1"/>
</dbReference>
<dbReference type="SUPFAM" id="SSF47384">
    <property type="entry name" value="Homodimeric domain of signal transducing histidine kinase"/>
    <property type="match status" value="1"/>
</dbReference>
<keyword evidence="11 15" id="KW-1133">Transmembrane helix</keyword>
<dbReference type="InterPro" id="IPR000014">
    <property type="entry name" value="PAS"/>
</dbReference>
<dbReference type="InterPro" id="IPR035965">
    <property type="entry name" value="PAS-like_dom_sf"/>
</dbReference>
<feature type="transmembrane region" description="Helical" evidence="15">
    <location>
        <begin position="12"/>
        <end position="32"/>
    </location>
</feature>
<dbReference type="SMART" id="SM00448">
    <property type="entry name" value="REC"/>
    <property type="match status" value="1"/>
</dbReference>
<evidence type="ECO:0000256" key="9">
    <source>
        <dbReference type="ARBA" id="ARBA00022801"/>
    </source>
</evidence>
<keyword evidence="7" id="KW-0547">Nucleotide-binding</keyword>
<dbReference type="InterPro" id="IPR005467">
    <property type="entry name" value="His_kinase_dom"/>
</dbReference>
<dbReference type="CDD" id="cd00130">
    <property type="entry name" value="PAS"/>
    <property type="match status" value="1"/>
</dbReference>
<evidence type="ECO:0000256" key="13">
    <source>
        <dbReference type="ARBA" id="ARBA00023136"/>
    </source>
</evidence>
<evidence type="ECO:0000256" key="12">
    <source>
        <dbReference type="ARBA" id="ARBA00023012"/>
    </source>
</evidence>
<dbReference type="Gene3D" id="3.40.50.2300">
    <property type="match status" value="1"/>
</dbReference>
<dbReference type="InterPro" id="IPR011006">
    <property type="entry name" value="CheY-like_superfamily"/>
</dbReference>
<name>A0AAP7DF90_9VIBR</name>
<evidence type="ECO:0000256" key="15">
    <source>
        <dbReference type="SAM" id="Phobius"/>
    </source>
</evidence>
<keyword evidence="8" id="KW-0418">Kinase</keyword>
<dbReference type="Proteomes" id="UP000576645">
    <property type="component" value="Unassembled WGS sequence"/>
</dbReference>
<dbReference type="SUPFAM" id="SSF52172">
    <property type="entry name" value="CheY-like"/>
    <property type="match status" value="1"/>
</dbReference>
<dbReference type="InterPro" id="IPR001789">
    <property type="entry name" value="Sig_transdc_resp-reg_receiver"/>
</dbReference>
<keyword evidence="4 14" id="KW-0597">Phosphoprotein</keyword>
<comment type="catalytic activity">
    <reaction evidence="1">
        <text>ATP + protein L-histidine = ADP + protein N-phospho-L-histidine.</text>
        <dbReference type="EC" id="2.7.13.3"/>
    </reaction>
</comment>
<evidence type="ECO:0000313" key="20">
    <source>
        <dbReference type="EMBL" id="NOJ24667.1"/>
    </source>
</evidence>
<evidence type="ECO:0000313" key="21">
    <source>
        <dbReference type="Proteomes" id="UP000576645"/>
    </source>
</evidence>
<evidence type="ECO:0000256" key="4">
    <source>
        <dbReference type="ARBA" id="ARBA00022553"/>
    </source>
</evidence>
<dbReference type="GO" id="GO:0016020">
    <property type="term" value="C:membrane"/>
    <property type="evidence" value="ECO:0007669"/>
    <property type="project" value="UniProtKB-SubCell"/>
</dbReference>
<dbReference type="PROSITE" id="PS50110">
    <property type="entry name" value="RESPONSE_REGULATORY"/>
    <property type="match status" value="1"/>
</dbReference>
<dbReference type="GO" id="GO:0000155">
    <property type="term" value="F:phosphorelay sensor kinase activity"/>
    <property type="evidence" value="ECO:0007669"/>
    <property type="project" value="InterPro"/>
</dbReference>